<dbReference type="RefSeq" id="WP_187966133.1">
    <property type="nucleotide sequence ID" value="NZ_JACVDC010000042.1"/>
</dbReference>
<dbReference type="Gene3D" id="3.40.109.10">
    <property type="entry name" value="NADH Oxidase"/>
    <property type="match status" value="1"/>
</dbReference>
<reference evidence="5 6" key="1">
    <citation type="submission" date="2020-09" db="EMBL/GenBank/DDBJ databases">
        <title>Sinomicrobium weinanense sp. nov., a halophilic bacteria isolated from saline-alkali soil.</title>
        <authorList>
            <person name="Wu P."/>
            <person name="Ren H."/>
            <person name="Mei Y."/>
            <person name="Liang Y."/>
            <person name="Chen Z."/>
        </authorList>
    </citation>
    <scope>NUCLEOTIDE SEQUENCE [LARGE SCALE GENOMIC DNA]</scope>
    <source>
        <strain evidence="5 6">FJxs</strain>
    </source>
</reference>
<dbReference type="AlphaFoldDB" id="A0A926JTK3"/>
<gene>
    <name evidence="5" type="ORF">IBL28_13520</name>
</gene>
<dbReference type="PANTHER" id="PTHR23026">
    <property type="entry name" value="NADPH NITROREDUCTASE"/>
    <property type="match status" value="1"/>
</dbReference>
<proteinExistence type="predicted"/>
<protein>
    <submittedName>
        <fullName evidence="5">Nitroreductase family protein</fullName>
    </submittedName>
</protein>
<dbReference type="InterPro" id="IPR029479">
    <property type="entry name" value="Nitroreductase"/>
</dbReference>
<evidence type="ECO:0000256" key="3">
    <source>
        <dbReference type="ARBA" id="ARBA00023002"/>
    </source>
</evidence>
<evidence type="ECO:0000256" key="2">
    <source>
        <dbReference type="ARBA" id="ARBA00022643"/>
    </source>
</evidence>
<dbReference type="InterPro" id="IPR050627">
    <property type="entry name" value="Nitroreductase/BluB"/>
</dbReference>
<keyword evidence="2" id="KW-0288">FMN</keyword>
<evidence type="ECO:0000313" key="5">
    <source>
        <dbReference type="EMBL" id="MBC9796992.1"/>
    </source>
</evidence>
<dbReference type="Pfam" id="PF00881">
    <property type="entry name" value="Nitroreductase"/>
    <property type="match status" value="1"/>
</dbReference>
<dbReference type="EMBL" id="JACVDC010000042">
    <property type="protein sequence ID" value="MBC9796992.1"/>
    <property type="molecule type" value="Genomic_DNA"/>
</dbReference>
<sequence length="230" mass="26359">METKRHMYIRGYKHISYEAPVFSGEEMQSRSRKYYKWLDKRRSVREFSEKPVPREVVENLIKAASTAPSGAHKQPWTFCAVSSPSLKKKIRAAAEQKEKENYAHRMSESWKKDLEPLATGTDKPFLETAPWLIVVFKKVLDYGPDGEKRNNYYVNESVGIACGMLITAIHNAGLVTLTHTPSPMNFLAGILDRPDNERPFLLLPVGYSAQEVFVPDLQRKELSEMAVFYE</sequence>
<keyword evidence="1" id="KW-0285">Flavoprotein</keyword>
<dbReference type="GO" id="GO:0016491">
    <property type="term" value="F:oxidoreductase activity"/>
    <property type="evidence" value="ECO:0007669"/>
    <property type="project" value="UniProtKB-KW"/>
</dbReference>
<evidence type="ECO:0000256" key="1">
    <source>
        <dbReference type="ARBA" id="ARBA00022630"/>
    </source>
</evidence>
<dbReference type="PANTHER" id="PTHR23026:SF90">
    <property type="entry name" value="IODOTYROSINE DEIODINASE 1"/>
    <property type="match status" value="1"/>
</dbReference>
<dbReference type="InterPro" id="IPR000415">
    <property type="entry name" value="Nitroreductase-like"/>
</dbReference>
<evidence type="ECO:0000313" key="6">
    <source>
        <dbReference type="Proteomes" id="UP000653730"/>
    </source>
</evidence>
<keyword evidence="3" id="KW-0560">Oxidoreductase</keyword>
<accession>A0A926JTK3</accession>
<evidence type="ECO:0000259" key="4">
    <source>
        <dbReference type="Pfam" id="PF00881"/>
    </source>
</evidence>
<feature type="domain" description="Nitroreductase" evidence="4">
    <location>
        <begin position="39"/>
        <end position="207"/>
    </location>
</feature>
<name>A0A926JTK3_9FLAO</name>
<dbReference type="Proteomes" id="UP000653730">
    <property type="component" value="Unassembled WGS sequence"/>
</dbReference>
<keyword evidence="6" id="KW-1185">Reference proteome</keyword>
<organism evidence="5 6">
    <name type="scientific">Sinomicrobium weinanense</name>
    <dbReference type="NCBI Taxonomy" id="2842200"/>
    <lineage>
        <taxon>Bacteria</taxon>
        <taxon>Pseudomonadati</taxon>
        <taxon>Bacteroidota</taxon>
        <taxon>Flavobacteriia</taxon>
        <taxon>Flavobacteriales</taxon>
        <taxon>Flavobacteriaceae</taxon>
        <taxon>Sinomicrobium</taxon>
    </lineage>
</organism>
<dbReference type="CDD" id="cd02144">
    <property type="entry name" value="iodotyrosine_dehalogenase"/>
    <property type="match status" value="1"/>
</dbReference>
<comment type="caution">
    <text evidence="5">The sequence shown here is derived from an EMBL/GenBank/DDBJ whole genome shotgun (WGS) entry which is preliminary data.</text>
</comment>
<dbReference type="SUPFAM" id="SSF55469">
    <property type="entry name" value="FMN-dependent nitroreductase-like"/>
    <property type="match status" value="1"/>
</dbReference>